<protein>
    <submittedName>
        <fullName evidence="1">Uncharacterized protein</fullName>
    </submittedName>
</protein>
<dbReference type="EMBL" id="BMAV01024831">
    <property type="protein sequence ID" value="GFS36433.1"/>
    <property type="molecule type" value="Genomic_DNA"/>
</dbReference>
<comment type="caution">
    <text evidence="1">The sequence shown here is derived from an EMBL/GenBank/DDBJ whole genome shotgun (WGS) entry which is preliminary data.</text>
</comment>
<proteinExistence type="predicted"/>
<organism evidence="1 2">
    <name type="scientific">Trichonephila inaurata madagascariensis</name>
    <dbReference type="NCBI Taxonomy" id="2747483"/>
    <lineage>
        <taxon>Eukaryota</taxon>
        <taxon>Metazoa</taxon>
        <taxon>Ecdysozoa</taxon>
        <taxon>Arthropoda</taxon>
        <taxon>Chelicerata</taxon>
        <taxon>Arachnida</taxon>
        <taxon>Araneae</taxon>
        <taxon>Araneomorphae</taxon>
        <taxon>Entelegynae</taxon>
        <taxon>Araneoidea</taxon>
        <taxon>Nephilidae</taxon>
        <taxon>Trichonephila</taxon>
        <taxon>Trichonephila inaurata</taxon>
    </lineage>
</organism>
<sequence>MPPHPARPIERLDDYIIWIPDTWASLLRNSGVPIQEKVVQFWKSVEMFSHFIMNYAYNEPKNSRQFLFGNKFCALYRFLKRKGEREARKMLAEHARGWRMLQESTLVEFIAI</sequence>
<reference evidence="1" key="1">
    <citation type="submission" date="2020-08" db="EMBL/GenBank/DDBJ databases">
        <title>Multicomponent nature underlies the extraordinary mechanical properties of spider dragline silk.</title>
        <authorList>
            <person name="Kono N."/>
            <person name="Nakamura H."/>
            <person name="Mori M."/>
            <person name="Yoshida Y."/>
            <person name="Ohtoshi R."/>
            <person name="Malay A.D."/>
            <person name="Moran D.A.P."/>
            <person name="Tomita M."/>
            <person name="Numata K."/>
            <person name="Arakawa K."/>
        </authorList>
    </citation>
    <scope>NUCLEOTIDE SEQUENCE</scope>
</reference>
<accession>A0A8X6I9Y4</accession>
<gene>
    <name evidence="1" type="ORF">TNIN_341521</name>
</gene>
<keyword evidence="2" id="KW-1185">Reference proteome</keyword>
<evidence type="ECO:0000313" key="2">
    <source>
        <dbReference type="Proteomes" id="UP000886998"/>
    </source>
</evidence>
<evidence type="ECO:0000313" key="1">
    <source>
        <dbReference type="EMBL" id="GFS36433.1"/>
    </source>
</evidence>
<dbReference type="AlphaFoldDB" id="A0A8X6I9Y4"/>
<name>A0A8X6I9Y4_9ARAC</name>
<dbReference type="Proteomes" id="UP000886998">
    <property type="component" value="Unassembled WGS sequence"/>
</dbReference>